<evidence type="ECO:0000313" key="2">
    <source>
        <dbReference type="Proteomes" id="UP000828390"/>
    </source>
</evidence>
<organism evidence="1 2">
    <name type="scientific">Dreissena polymorpha</name>
    <name type="common">Zebra mussel</name>
    <name type="synonym">Mytilus polymorpha</name>
    <dbReference type="NCBI Taxonomy" id="45954"/>
    <lineage>
        <taxon>Eukaryota</taxon>
        <taxon>Metazoa</taxon>
        <taxon>Spiralia</taxon>
        <taxon>Lophotrochozoa</taxon>
        <taxon>Mollusca</taxon>
        <taxon>Bivalvia</taxon>
        <taxon>Autobranchia</taxon>
        <taxon>Heteroconchia</taxon>
        <taxon>Euheterodonta</taxon>
        <taxon>Imparidentia</taxon>
        <taxon>Neoheterodontei</taxon>
        <taxon>Myida</taxon>
        <taxon>Dreissenoidea</taxon>
        <taxon>Dreissenidae</taxon>
        <taxon>Dreissena</taxon>
    </lineage>
</organism>
<dbReference type="EMBL" id="JAIWYP010000011">
    <property type="protein sequence ID" value="KAH3734330.1"/>
    <property type="molecule type" value="Genomic_DNA"/>
</dbReference>
<sequence>MMCSQTHPTVTLIHPLKEMLLRQLEVQPSESTMALEIKKAINSDLKPRLTL</sequence>
<dbReference type="Proteomes" id="UP000828390">
    <property type="component" value="Unassembled WGS sequence"/>
</dbReference>
<reference evidence="1" key="2">
    <citation type="submission" date="2020-11" db="EMBL/GenBank/DDBJ databases">
        <authorList>
            <person name="McCartney M.A."/>
            <person name="Auch B."/>
            <person name="Kono T."/>
            <person name="Mallez S."/>
            <person name="Becker A."/>
            <person name="Gohl D.M."/>
            <person name="Silverstein K.A.T."/>
            <person name="Koren S."/>
            <person name="Bechman K.B."/>
            <person name="Herman A."/>
            <person name="Abrahante J.E."/>
            <person name="Garbe J."/>
        </authorList>
    </citation>
    <scope>NUCLEOTIDE SEQUENCE</scope>
    <source>
        <strain evidence="1">Duluth1</strain>
        <tissue evidence="1">Whole animal</tissue>
    </source>
</reference>
<comment type="caution">
    <text evidence="1">The sequence shown here is derived from an EMBL/GenBank/DDBJ whole genome shotgun (WGS) entry which is preliminary data.</text>
</comment>
<proteinExistence type="predicted"/>
<accession>A0A9D4CXU5</accession>
<evidence type="ECO:0000313" key="1">
    <source>
        <dbReference type="EMBL" id="KAH3734330.1"/>
    </source>
</evidence>
<dbReference type="AlphaFoldDB" id="A0A9D4CXU5"/>
<protein>
    <submittedName>
        <fullName evidence="1">Uncharacterized protein</fullName>
    </submittedName>
</protein>
<gene>
    <name evidence="1" type="ORF">DPMN_040769</name>
</gene>
<keyword evidence="2" id="KW-1185">Reference proteome</keyword>
<reference evidence="1" key="1">
    <citation type="journal article" date="2019" name="bioRxiv">
        <title>The Genome of the Zebra Mussel, Dreissena polymorpha: A Resource for Invasive Species Research.</title>
        <authorList>
            <person name="McCartney M.A."/>
            <person name="Auch B."/>
            <person name="Kono T."/>
            <person name="Mallez S."/>
            <person name="Zhang Y."/>
            <person name="Obille A."/>
            <person name="Becker A."/>
            <person name="Abrahante J.E."/>
            <person name="Garbe J."/>
            <person name="Badalamenti J.P."/>
            <person name="Herman A."/>
            <person name="Mangelson H."/>
            <person name="Liachko I."/>
            <person name="Sullivan S."/>
            <person name="Sone E.D."/>
            <person name="Koren S."/>
            <person name="Silverstein K.A.T."/>
            <person name="Beckman K.B."/>
            <person name="Gohl D.M."/>
        </authorList>
    </citation>
    <scope>NUCLEOTIDE SEQUENCE</scope>
    <source>
        <strain evidence="1">Duluth1</strain>
        <tissue evidence="1">Whole animal</tissue>
    </source>
</reference>
<name>A0A9D4CXU5_DREPO</name>